<dbReference type="AlphaFoldDB" id="A0A9X0DH82"/>
<dbReference type="OrthoDB" id="3508621at2759"/>
<name>A0A9X0DH82_9HELO</name>
<keyword evidence="3" id="KW-1185">Reference proteome</keyword>
<dbReference type="EMBL" id="JAPEIS010000010">
    <property type="protein sequence ID" value="KAJ8062400.1"/>
    <property type="molecule type" value="Genomic_DNA"/>
</dbReference>
<dbReference type="Proteomes" id="UP001152300">
    <property type="component" value="Unassembled WGS sequence"/>
</dbReference>
<feature type="compositionally biased region" description="Low complexity" evidence="1">
    <location>
        <begin position="144"/>
        <end position="155"/>
    </location>
</feature>
<evidence type="ECO:0000313" key="3">
    <source>
        <dbReference type="Proteomes" id="UP001152300"/>
    </source>
</evidence>
<protein>
    <submittedName>
        <fullName evidence="2">Uncharacterized protein</fullName>
    </submittedName>
</protein>
<reference evidence="2" key="1">
    <citation type="submission" date="2022-11" db="EMBL/GenBank/DDBJ databases">
        <title>Genome Resource of Sclerotinia nivalis Strain SnTB1, a Plant Pathogen Isolated from American Ginseng.</title>
        <authorList>
            <person name="Fan S."/>
        </authorList>
    </citation>
    <scope>NUCLEOTIDE SEQUENCE</scope>
    <source>
        <strain evidence="2">SnTB1</strain>
    </source>
</reference>
<feature type="compositionally biased region" description="Low complexity" evidence="1">
    <location>
        <begin position="167"/>
        <end position="177"/>
    </location>
</feature>
<gene>
    <name evidence="2" type="ORF">OCU04_008941</name>
</gene>
<feature type="region of interest" description="Disordered" evidence="1">
    <location>
        <begin position="129"/>
        <end position="191"/>
    </location>
</feature>
<feature type="compositionally biased region" description="Basic and acidic residues" evidence="1">
    <location>
        <begin position="182"/>
        <end position="191"/>
    </location>
</feature>
<accession>A0A9X0DH82</accession>
<proteinExistence type="predicted"/>
<evidence type="ECO:0000313" key="2">
    <source>
        <dbReference type="EMBL" id="KAJ8062400.1"/>
    </source>
</evidence>
<comment type="caution">
    <text evidence="2">The sequence shown here is derived from an EMBL/GenBank/DDBJ whole genome shotgun (WGS) entry which is preliminary data.</text>
</comment>
<organism evidence="2 3">
    <name type="scientific">Sclerotinia nivalis</name>
    <dbReference type="NCBI Taxonomy" id="352851"/>
    <lineage>
        <taxon>Eukaryota</taxon>
        <taxon>Fungi</taxon>
        <taxon>Dikarya</taxon>
        <taxon>Ascomycota</taxon>
        <taxon>Pezizomycotina</taxon>
        <taxon>Leotiomycetes</taxon>
        <taxon>Helotiales</taxon>
        <taxon>Sclerotiniaceae</taxon>
        <taxon>Sclerotinia</taxon>
    </lineage>
</organism>
<sequence>MSTLASLDEYFKRFPSWPEDSLLHRIDKVGPGSSWNIRELGTFQVLRRAPNRGPPAWLDEYAREAAIRVEENEYLQSVLRLFDQDWRSFTHEVLTQSAGPLGSFVTLLSQVLETPILSDPQRDLRTRTDFQAPARSNAPNTTDSPSSELSSSPSEYPNKRIRKDRSPSSTPSSYAPSDESDQSTHDQRAKSETTTNACIYELLRCVTEVSRKETDPPCRMEWAMNHDTFTVQAASHTFTTTNDGSFVHKIKHAGRWQRASNYSYCSIEVSSIANLKSISILIGHGKTKSWYDIVEKSWGVKAQEAAHMIAMFCQHIPDGPLQHNIVIPLVSGAQNLFSLVLGNFPIEYQQYLRDGSQSQKLAFAEISEYGVFKLQDPEQLKVVFILIISLNLKLQSLGPIV</sequence>
<evidence type="ECO:0000256" key="1">
    <source>
        <dbReference type="SAM" id="MobiDB-lite"/>
    </source>
</evidence>